<dbReference type="PANTHER" id="PTHR30304:SF0">
    <property type="entry name" value="D-TAGATOSE-1,6-BISPHOSPHATE ALDOLASE SUBUNIT GATY-RELATED"/>
    <property type="match status" value="1"/>
</dbReference>
<dbReference type="PIRSF" id="PIRSF001359">
    <property type="entry name" value="F_bP_aldolase_II"/>
    <property type="match status" value="1"/>
</dbReference>
<dbReference type="InterPro" id="IPR050246">
    <property type="entry name" value="Class_II_FBP_aldolase"/>
</dbReference>
<dbReference type="Proteomes" id="UP000729290">
    <property type="component" value="Unassembled WGS sequence"/>
</dbReference>
<dbReference type="InterPro" id="IPR013785">
    <property type="entry name" value="Aldolase_TIM"/>
</dbReference>
<dbReference type="SUPFAM" id="SSF51569">
    <property type="entry name" value="Aldolase"/>
    <property type="match status" value="1"/>
</dbReference>
<dbReference type="InterPro" id="IPR000771">
    <property type="entry name" value="FBA_II"/>
</dbReference>
<reference evidence="2 3" key="1">
    <citation type="journal article" date="2021" name="Sci. Rep.">
        <title>The distribution of antibiotic resistance genes in chicken gut microbiota commensals.</title>
        <authorList>
            <person name="Juricova H."/>
            <person name="Matiasovicova J."/>
            <person name="Kubasova T."/>
            <person name="Cejkova D."/>
            <person name="Rychlik I."/>
        </authorList>
    </citation>
    <scope>NUCLEOTIDE SEQUENCE [LARGE SCALE GENOMIC DNA]</scope>
    <source>
        <strain evidence="2 3">An431b</strain>
    </source>
</reference>
<dbReference type="PANTHER" id="PTHR30304">
    <property type="entry name" value="D-TAGATOSE-1,6-BISPHOSPHATE ALDOLASE"/>
    <property type="match status" value="1"/>
</dbReference>
<sequence>MLVNLNDVLLPAKKAGYGVGLFNTLNSEMAKGVLRAAERNQSPVIIGTAEVLLPHASLEEIAELLLPMAKRATVPVVLHFDHGLTEEACYKALDLGFTSIMYDCSTEDYETNLRKVKEMAKIAHDRGATIEAELGHVGQADGDDPSAFYTDPRQAKEFVEYTEADALAIAVGTAHGAYKFPPKLDFERIETIASLIPTPLVLHGGSGLTDEDFREAIRRGISKINIFTDINIAYAKAAEKALQNGALCATDMMEQLVEGVAAETEKKMKLFLMK</sequence>
<dbReference type="CDD" id="cd00947">
    <property type="entry name" value="TBP_aldolase_IIB"/>
    <property type="match status" value="1"/>
</dbReference>
<protein>
    <submittedName>
        <fullName evidence="2">Class II fructose-bisphosphate aldolase</fullName>
    </submittedName>
</protein>
<gene>
    <name evidence="2" type="ORF">H9X83_02310</name>
</gene>
<dbReference type="NCBIfam" id="TIGR00167">
    <property type="entry name" value="cbbA"/>
    <property type="match status" value="1"/>
</dbReference>
<dbReference type="Pfam" id="PF01116">
    <property type="entry name" value="F_bP_aldolase"/>
    <property type="match status" value="1"/>
</dbReference>
<evidence type="ECO:0000256" key="1">
    <source>
        <dbReference type="ARBA" id="ARBA00001947"/>
    </source>
</evidence>
<organism evidence="2 3">
    <name type="scientific">Anaerotignum lactatifermentans</name>
    <dbReference type="NCBI Taxonomy" id="160404"/>
    <lineage>
        <taxon>Bacteria</taxon>
        <taxon>Bacillati</taxon>
        <taxon>Bacillota</taxon>
        <taxon>Clostridia</taxon>
        <taxon>Lachnospirales</taxon>
        <taxon>Anaerotignaceae</taxon>
        <taxon>Anaerotignum</taxon>
    </lineage>
</organism>
<keyword evidence="3" id="KW-1185">Reference proteome</keyword>
<proteinExistence type="predicted"/>
<name>A0ABS2G8A0_9FIRM</name>
<comment type="cofactor">
    <cofactor evidence="1">
        <name>Zn(2+)</name>
        <dbReference type="ChEBI" id="CHEBI:29105"/>
    </cofactor>
</comment>
<dbReference type="Gene3D" id="3.20.20.70">
    <property type="entry name" value="Aldolase class I"/>
    <property type="match status" value="1"/>
</dbReference>
<accession>A0ABS2G8A0</accession>
<evidence type="ECO:0000313" key="3">
    <source>
        <dbReference type="Proteomes" id="UP000729290"/>
    </source>
</evidence>
<dbReference type="RefSeq" id="WP_205133185.1">
    <property type="nucleotide sequence ID" value="NZ_JACSNT010000004.1"/>
</dbReference>
<comment type="caution">
    <text evidence="2">The sequence shown here is derived from an EMBL/GenBank/DDBJ whole genome shotgun (WGS) entry which is preliminary data.</text>
</comment>
<evidence type="ECO:0000313" key="2">
    <source>
        <dbReference type="EMBL" id="MBM6876993.1"/>
    </source>
</evidence>
<dbReference type="EMBL" id="JACSNV010000002">
    <property type="protein sequence ID" value="MBM6876993.1"/>
    <property type="molecule type" value="Genomic_DNA"/>
</dbReference>